<name>A0A1T2L0H5_9GAMM</name>
<accession>A0A1T2L0H5</accession>
<dbReference type="Proteomes" id="UP000191110">
    <property type="component" value="Unassembled WGS sequence"/>
</dbReference>
<evidence type="ECO:0000313" key="1">
    <source>
        <dbReference type="EMBL" id="OOZ38617.1"/>
    </source>
</evidence>
<dbReference type="RefSeq" id="WP_078484876.1">
    <property type="nucleotide sequence ID" value="NZ_MPRL01000079.1"/>
</dbReference>
<proteinExistence type="predicted"/>
<sequence length="136" mass="16113">MDNDKDGLIKHREIIFCELHFDKNQGQTALLLLSDIEGVHHLRVSEKGTLHISYNLQLISLKIIEDALIELGFHISSNLLNKLKRALYHYTEETQRANLGCCRDNDNCTREIFINRYQRIRHGCRDERPTHWRKYL</sequence>
<gene>
    <name evidence="1" type="ORF">BOW53_14860</name>
</gene>
<keyword evidence="2" id="KW-1185">Reference proteome</keyword>
<organism evidence="1 2">
    <name type="scientific">Solemya pervernicosa gill symbiont</name>
    <dbReference type="NCBI Taxonomy" id="642797"/>
    <lineage>
        <taxon>Bacteria</taxon>
        <taxon>Pseudomonadati</taxon>
        <taxon>Pseudomonadota</taxon>
        <taxon>Gammaproteobacteria</taxon>
        <taxon>sulfur-oxidizing symbionts</taxon>
    </lineage>
</organism>
<comment type="caution">
    <text evidence="1">The sequence shown here is derived from an EMBL/GenBank/DDBJ whole genome shotgun (WGS) entry which is preliminary data.</text>
</comment>
<dbReference type="EMBL" id="MPRL01000079">
    <property type="protein sequence ID" value="OOZ38617.1"/>
    <property type="molecule type" value="Genomic_DNA"/>
</dbReference>
<protein>
    <submittedName>
        <fullName evidence="1">Uncharacterized protein</fullName>
    </submittedName>
</protein>
<evidence type="ECO:0000313" key="2">
    <source>
        <dbReference type="Proteomes" id="UP000191110"/>
    </source>
</evidence>
<reference evidence="1 2" key="1">
    <citation type="submission" date="2016-11" db="EMBL/GenBank/DDBJ databases">
        <title>Mixed transmission modes and dynamic genome evolution in an obligate animal-bacterial symbiosis.</title>
        <authorList>
            <person name="Russell S.L."/>
            <person name="Corbett-Detig R.B."/>
            <person name="Cavanaugh C.M."/>
        </authorList>
    </citation>
    <scope>NUCLEOTIDE SEQUENCE [LARGE SCALE GENOMIC DNA]</scope>
    <source>
        <strain evidence="1">Sveles-Q1</strain>
    </source>
</reference>
<dbReference type="AlphaFoldDB" id="A0A1T2L0H5"/>
<dbReference type="OrthoDB" id="5794343at2"/>